<accession>A0A4Y2QAY5</accession>
<gene>
    <name evidence="2" type="ORF">AVEN_109643_1</name>
</gene>
<protein>
    <submittedName>
        <fullName evidence="2">Uncharacterized protein</fullName>
    </submittedName>
</protein>
<reference evidence="2 3" key="1">
    <citation type="journal article" date="2019" name="Sci. Rep.">
        <title>Orb-weaving spider Araneus ventricosus genome elucidates the spidroin gene catalogue.</title>
        <authorList>
            <person name="Kono N."/>
            <person name="Nakamura H."/>
            <person name="Ohtoshi R."/>
            <person name="Moran D.A.P."/>
            <person name="Shinohara A."/>
            <person name="Yoshida Y."/>
            <person name="Fujiwara M."/>
            <person name="Mori M."/>
            <person name="Tomita M."/>
            <person name="Arakawa K."/>
        </authorList>
    </citation>
    <scope>NUCLEOTIDE SEQUENCE [LARGE SCALE GENOMIC DNA]</scope>
</reference>
<dbReference type="EMBL" id="BGPR01013437">
    <property type="protein sequence ID" value="GBN60644.1"/>
    <property type="molecule type" value="Genomic_DNA"/>
</dbReference>
<sequence>MMRGKKKLWVAVGDHSPPPKKSRRFNLSATLHRGWTEDFLSGSWRLDEGIEIGLNSEFDSDSDLDSRDR</sequence>
<name>A0A4Y2QAY5_ARAVE</name>
<organism evidence="2 3">
    <name type="scientific">Araneus ventricosus</name>
    <name type="common">Orbweaver spider</name>
    <name type="synonym">Epeira ventricosa</name>
    <dbReference type="NCBI Taxonomy" id="182803"/>
    <lineage>
        <taxon>Eukaryota</taxon>
        <taxon>Metazoa</taxon>
        <taxon>Ecdysozoa</taxon>
        <taxon>Arthropoda</taxon>
        <taxon>Chelicerata</taxon>
        <taxon>Arachnida</taxon>
        <taxon>Araneae</taxon>
        <taxon>Araneomorphae</taxon>
        <taxon>Entelegynae</taxon>
        <taxon>Araneoidea</taxon>
        <taxon>Araneidae</taxon>
        <taxon>Araneus</taxon>
    </lineage>
</organism>
<comment type="caution">
    <text evidence="2">The sequence shown here is derived from an EMBL/GenBank/DDBJ whole genome shotgun (WGS) entry which is preliminary data.</text>
</comment>
<feature type="non-terminal residue" evidence="2">
    <location>
        <position position="69"/>
    </location>
</feature>
<evidence type="ECO:0000313" key="3">
    <source>
        <dbReference type="Proteomes" id="UP000499080"/>
    </source>
</evidence>
<evidence type="ECO:0000313" key="2">
    <source>
        <dbReference type="EMBL" id="GBN60644.1"/>
    </source>
</evidence>
<keyword evidence="3" id="KW-1185">Reference proteome</keyword>
<evidence type="ECO:0000256" key="1">
    <source>
        <dbReference type="SAM" id="MobiDB-lite"/>
    </source>
</evidence>
<dbReference type="AlphaFoldDB" id="A0A4Y2QAY5"/>
<proteinExistence type="predicted"/>
<dbReference type="Proteomes" id="UP000499080">
    <property type="component" value="Unassembled WGS sequence"/>
</dbReference>
<feature type="region of interest" description="Disordered" evidence="1">
    <location>
        <begin position="1"/>
        <end position="23"/>
    </location>
</feature>